<feature type="compositionally biased region" description="Basic and acidic residues" evidence="1">
    <location>
        <begin position="914"/>
        <end position="928"/>
    </location>
</feature>
<dbReference type="AlphaFoldDB" id="A0A167GZ21"/>
<feature type="region of interest" description="Disordered" evidence="1">
    <location>
        <begin position="834"/>
        <end position="873"/>
    </location>
</feature>
<feature type="compositionally biased region" description="Basic and acidic residues" evidence="1">
    <location>
        <begin position="834"/>
        <end position="851"/>
    </location>
</feature>
<proteinExistence type="predicted"/>
<feature type="compositionally biased region" description="Basic and acidic residues" evidence="1">
    <location>
        <begin position="125"/>
        <end position="134"/>
    </location>
</feature>
<sequence>MRRAIANVHSRFSAAFASSSRTVLPLLEDEPCTPSTSRGYTTVAPSSSSLSGPTQPPLLASTRDHPFAHPSKLSPPERRSSRSPKKTKASPPHGPKAEQSSSHAASLHASTNLSPPFAAYASMKDTPRPPDSPHQHQHQTEGPPRLPVPRALWAARRPPPAELTGMETFLGHAPHLPAPLAYSRTPYPAPEPAPAFFAPTEPSAPPNPRRLWPSHREKDDQREAYHSLGATTRDGLLAFLTPAQLLFVWKRLRAGATDRGINRFFRKEVWPNEVGDGAGNADPWYPLKLKDMYVAVGRTNLWERRLKAVLYKCLLDEWRRVYMTRKGIKSWNYSDLSVLMALSRFRVQNGDPYGALDFARLLHEALKESLHSPKADQPEEVARRAELAKTIESTLQTVQKLGLVEAYPLMARMYTQGIVFPQNPAVVEGSLRMAVKLGALDAATTLASHFDKMVPAGILGHKPGIQRPLPWSPRFARIFYQIAAPTGGHPAYQAGRFYYRKPTDTRQSHIGEYRVAPDDIKSASYFWMAHEALHPDATWRLAEMLILDRAAARGALAAEGSAAPGARRRGRLRTAIALIGWVAQRDKIIRPQHWHVEVAEERRAFLDQPAMFSHAFTFRSPIRSGLVDNGPPIVVPNDLEEALWQEREEIIRAAAKEAIEQLPEHLRPRTGRNALELDPEEAVAPDDPEGDADEWNTVVQTSESLPAHLRWRDRGPAVERKEEESDLNATPFFKPEHVELWTGAPDEPETGAAVLPAATWYEHFDLSILRGTRFDFLLPMLRVARGLLEEVERGGRGMLLGEEGEAEWVGDYERHRVGDRRERERRRRASGERFLPRAGRRMQEQGEREDVGLGQWLEGKRETGGASPDGGEMEDLEKRLALPGTGGPWELADAQAQVPLPLPALGETGNLQGDEGKEGWFEDVRAVDDWPAAGKRSGMY</sequence>
<protein>
    <submittedName>
        <fullName evidence="2">Uncharacterized protein</fullName>
    </submittedName>
</protein>
<dbReference type="Proteomes" id="UP000076738">
    <property type="component" value="Unassembled WGS sequence"/>
</dbReference>
<accession>A0A167GZ21</accession>
<organism evidence="2 3">
    <name type="scientific">Calocera viscosa (strain TUFC12733)</name>
    <dbReference type="NCBI Taxonomy" id="1330018"/>
    <lineage>
        <taxon>Eukaryota</taxon>
        <taxon>Fungi</taxon>
        <taxon>Dikarya</taxon>
        <taxon>Basidiomycota</taxon>
        <taxon>Agaricomycotina</taxon>
        <taxon>Dacrymycetes</taxon>
        <taxon>Dacrymycetales</taxon>
        <taxon>Dacrymycetaceae</taxon>
        <taxon>Calocera</taxon>
    </lineage>
</organism>
<feature type="region of interest" description="Disordered" evidence="1">
    <location>
        <begin position="895"/>
        <end position="940"/>
    </location>
</feature>
<evidence type="ECO:0000313" key="3">
    <source>
        <dbReference type="Proteomes" id="UP000076738"/>
    </source>
</evidence>
<feature type="region of interest" description="Disordered" evidence="1">
    <location>
        <begin position="191"/>
        <end position="214"/>
    </location>
</feature>
<feature type="region of interest" description="Disordered" evidence="1">
    <location>
        <begin position="27"/>
        <end position="149"/>
    </location>
</feature>
<name>A0A167GZ21_CALVF</name>
<reference evidence="2 3" key="1">
    <citation type="journal article" date="2016" name="Mol. Biol. Evol.">
        <title>Comparative Genomics of Early-Diverging Mushroom-Forming Fungi Provides Insights into the Origins of Lignocellulose Decay Capabilities.</title>
        <authorList>
            <person name="Nagy L.G."/>
            <person name="Riley R."/>
            <person name="Tritt A."/>
            <person name="Adam C."/>
            <person name="Daum C."/>
            <person name="Floudas D."/>
            <person name="Sun H."/>
            <person name="Yadav J.S."/>
            <person name="Pangilinan J."/>
            <person name="Larsson K.H."/>
            <person name="Matsuura K."/>
            <person name="Barry K."/>
            <person name="Labutti K."/>
            <person name="Kuo R."/>
            <person name="Ohm R.A."/>
            <person name="Bhattacharya S.S."/>
            <person name="Shirouzu T."/>
            <person name="Yoshinaga Y."/>
            <person name="Martin F.M."/>
            <person name="Grigoriev I.V."/>
            <person name="Hibbett D.S."/>
        </authorList>
    </citation>
    <scope>NUCLEOTIDE SEQUENCE [LARGE SCALE GENOMIC DNA]</scope>
    <source>
        <strain evidence="2 3">TUFC12733</strain>
    </source>
</reference>
<feature type="region of interest" description="Disordered" evidence="1">
    <location>
        <begin position="670"/>
        <end position="692"/>
    </location>
</feature>
<keyword evidence="3" id="KW-1185">Reference proteome</keyword>
<dbReference type="EMBL" id="KV417329">
    <property type="protein sequence ID" value="KZO91056.1"/>
    <property type="molecule type" value="Genomic_DNA"/>
</dbReference>
<feature type="compositionally biased region" description="Polar residues" evidence="1">
    <location>
        <begin position="33"/>
        <end position="53"/>
    </location>
</feature>
<evidence type="ECO:0000313" key="2">
    <source>
        <dbReference type="EMBL" id="KZO91056.1"/>
    </source>
</evidence>
<feature type="compositionally biased region" description="Acidic residues" evidence="1">
    <location>
        <begin position="677"/>
        <end position="692"/>
    </location>
</feature>
<feature type="compositionally biased region" description="Low complexity" evidence="1">
    <location>
        <begin position="100"/>
        <end position="110"/>
    </location>
</feature>
<gene>
    <name evidence="2" type="ORF">CALVIDRAFT_558335</name>
</gene>
<evidence type="ECO:0000256" key="1">
    <source>
        <dbReference type="SAM" id="MobiDB-lite"/>
    </source>
</evidence>